<dbReference type="GeneID" id="19280160"/>
<proteinExistence type="predicted"/>
<dbReference type="eggNOG" id="ENOG502SJ8E">
    <property type="taxonomic scope" value="Eukaryota"/>
</dbReference>
<dbReference type="OrthoDB" id="3241054at2759"/>
<dbReference type="InterPro" id="IPR021476">
    <property type="entry name" value="Egh16-like"/>
</dbReference>
<dbReference type="AlphaFoldDB" id="W3WJ80"/>
<gene>
    <name evidence="3" type="ORF">PFICI_15147</name>
</gene>
<evidence type="ECO:0000313" key="3">
    <source>
        <dbReference type="EMBL" id="ETS73202.1"/>
    </source>
</evidence>
<accession>W3WJ80</accession>
<dbReference type="InParanoid" id="W3WJ80"/>
<name>W3WJ80_PESFW</name>
<dbReference type="Pfam" id="PF11327">
    <property type="entry name" value="Egh16-like"/>
    <property type="match status" value="1"/>
</dbReference>
<keyword evidence="4" id="KW-1185">Reference proteome</keyword>
<dbReference type="EMBL" id="KI912123">
    <property type="protein sequence ID" value="ETS73202.1"/>
    <property type="molecule type" value="Genomic_DNA"/>
</dbReference>
<organism evidence="3 4">
    <name type="scientific">Pestalotiopsis fici (strain W106-1 / CGMCC3.15140)</name>
    <dbReference type="NCBI Taxonomy" id="1229662"/>
    <lineage>
        <taxon>Eukaryota</taxon>
        <taxon>Fungi</taxon>
        <taxon>Dikarya</taxon>
        <taxon>Ascomycota</taxon>
        <taxon>Pezizomycotina</taxon>
        <taxon>Sordariomycetes</taxon>
        <taxon>Xylariomycetidae</taxon>
        <taxon>Amphisphaeriales</taxon>
        <taxon>Sporocadaceae</taxon>
        <taxon>Pestalotiopsis</taxon>
    </lineage>
</organism>
<dbReference type="STRING" id="1229662.W3WJ80"/>
<evidence type="ECO:0000256" key="2">
    <source>
        <dbReference type="SAM" id="SignalP"/>
    </source>
</evidence>
<feature type="compositionally biased region" description="Low complexity" evidence="1">
    <location>
        <begin position="205"/>
        <end position="228"/>
    </location>
</feature>
<evidence type="ECO:0008006" key="5">
    <source>
        <dbReference type="Google" id="ProtNLM"/>
    </source>
</evidence>
<dbReference type="KEGG" id="pfy:PFICI_15147"/>
<dbReference type="PANTHER" id="PTHR34618">
    <property type="entry name" value="SURFACE PROTEIN MAS1, PUTATIVE-RELATED"/>
    <property type="match status" value="1"/>
</dbReference>
<sequence>MQTYAKLLSFTSLLALVSGHAQILSAVGESGTAVGFDVDTSLARNCTTINPCQLDATIIRDAEINANIVGVCGRTEQNANIDVAQREEDAISANAVTQIQAGTKVAVTLHQVNADGAGPFACDLVSADNGVIASNLTVENNVPGANGFSQAKAVDFNMTVIMPDTITGCTDSTQGNVCAVRCRNNAQAGPFGGCFAVQNTDAAATASSGSNSKSSKSASAKSSKNSNNNKKRSMRFFS</sequence>
<evidence type="ECO:0000256" key="1">
    <source>
        <dbReference type="SAM" id="MobiDB-lite"/>
    </source>
</evidence>
<dbReference type="OMA" id="CKFTIAT"/>
<dbReference type="HOGENOM" id="CLU_047729_5_1_1"/>
<feature type="compositionally biased region" description="Basic residues" evidence="1">
    <location>
        <begin position="229"/>
        <end position="238"/>
    </location>
</feature>
<dbReference type="RefSeq" id="XP_007841919.1">
    <property type="nucleotide sequence ID" value="XM_007843728.1"/>
</dbReference>
<feature type="signal peptide" evidence="2">
    <location>
        <begin position="1"/>
        <end position="21"/>
    </location>
</feature>
<dbReference type="PANTHER" id="PTHR34618:SF3">
    <property type="entry name" value="GEGH 16 PROTEIN"/>
    <property type="match status" value="1"/>
</dbReference>
<dbReference type="Proteomes" id="UP000030651">
    <property type="component" value="Unassembled WGS sequence"/>
</dbReference>
<feature type="region of interest" description="Disordered" evidence="1">
    <location>
        <begin position="205"/>
        <end position="238"/>
    </location>
</feature>
<reference evidence="4" key="1">
    <citation type="journal article" date="2015" name="BMC Genomics">
        <title>Genomic and transcriptomic analysis of the endophytic fungus Pestalotiopsis fici reveals its lifestyle and high potential for synthesis of natural products.</title>
        <authorList>
            <person name="Wang X."/>
            <person name="Zhang X."/>
            <person name="Liu L."/>
            <person name="Xiang M."/>
            <person name="Wang W."/>
            <person name="Sun X."/>
            <person name="Che Y."/>
            <person name="Guo L."/>
            <person name="Liu G."/>
            <person name="Guo L."/>
            <person name="Wang C."/>
            <person name="Yin W.B."/>
            <person name="Stadler M."/>
            <person name="Zhang X."/>
            <person name="Liu X."/>
        </authorList>
    </citation>
    <scope>NUCLEOTIDE SEQUENCE [LARGE SCALE GENOMIC DNA]</scope>
    <source>
        <strain evidence="4">W106-1 / CGMCC3.15140</strain>
    </source>
</reference>
<keyword evidence="2" id="KW-0732">Signal</keyword>
<evidence type="ECO:0000313" key="4">
    <source>
        <dbReference type="Proteomes" id="UP000030651"/>
    </source>
</evidence>
<protein>
    <recommendedName>
        <fullName evidence="5">GEgh 16 protein</fullName>
    </recommendedName>
</protein>
<feature type="chain" id="PRO_5004833800" description="GEgh 16 protein" evidence="2">
    <location>
        <begin position="22"/>
        <end position="238"/>
    </location>
</feature>